<gene>
    <name evidence="11" type="ORF">GNP93_24535</name>
</gene>
<dbReference type="InterPro" id="IPR001789">
    <property type="entry name" value="Sig_transdc_resp-reg_receiver"/>
</dbReference>
<feature type="domain" description="OmpR/PhoB-type" evidence="10">
    <location>
        <begin position="135"/>
        <end position="234"/>
    </location>
</feature>
<reference evidence="11 12" key="1">
    <citation type="submission" date="2019-11" db="EMBL/GenBank/DDBJ databases">
        <title>Draft genome sequences of five Paenibacillus species of dairy origin.</title>
        <authorList>
            <person name="Olajide A.M."/>
            <person name="Chen S."/>
            <person name="Lapointe G."/>
        </authorList>
    </citation>
    <scope>NUCLEOTIDE SEQUENCE [LARGE SCALE GENOMIC DNA]</scope>
    <source>
        <strain evidence="11 12">2CS3</strain>
    </source>
</reference>
<dbReference type="GO" id="GO:0005829">
    <property type="term" value="C:cytosol"/>
    <property type="evidence" value="ECO:0007669"/>
    <property type="project" value="TreeGrafter"/>
</dbReference>
<dbReference type="SMART" id="SM00448">
    <property type="entry name" value="REC"/>
    <property type="match status" value="1"/>
</dbReference>
<dbReference type="Gene3D" id="3.40.50.2300">
    <property type="match status" value="1"/>
</dbReference>
<evidence type="ECO:0000256" key="6">
    <source>
        <dbReference type="ARBA" id="ARBA00023163"/>
    </source>
</evidence>
<comment type="caution">
    <text evidence="11">The sequence shown here is derived from an EMBL/GenBank/DDBJ whole genome shotgun (WGS) entry which is preliminary data.</text>
</comment>
<dbReference type="CDD" id="cd17574">
    <property type="entry name" value="REC_OmpR"/>
    <property type="match status" value="1"/>
</dbReference>
<dbReference type="CDD" id="cd00383">
    <property type="entry name" value="trans_reg_C"/>
    <property type="match status" value="1"/>
</dbReference>
<keyword evidence="4" id="KW-0805">Transcription regulation</keyword>
<evidence type="ECO:0000259" key="10">
    <source>
        <dbReference type="PROSITE" id="PS51755"/>
    </source>
</evidence>
<dbReference type="FunFam" id="1.10.10.10:FF:000018">
    <property type="entry name" value="DNA-binding response regulator ResD"/>
    <property type="match status" value="1"/>
</dbReference>
<keyword evidence="3" id="KW-0902">Two-component regulatory system</keyword>
<dbReference type="Pfam" id="PF00072">
    <property type="entry name" value="Response_reg"/>
    <property type="match status" value="1"/>
</dbReference>
<dbReference type="EMBL" id="WNZX01000032">
    <property type="protein sequence ID" value="MUG73780.1"/>
    <property type="molecule type" value="Genomic_DNA"/>
</dbReference>
<dbReference type="InterPro" id="IPR036388">
    <property type="entry name" value="WH-like_DNA-bd_sf"/>
</dbReference>
<feature type="modified residue" description="4-aspartylphosphate" evidence="7">
    <location>
        <position position="54"/>
    </location>
</feature>
<keyword evidence="5 8" id="KW-0238">DNA-binding</keyword>
<dbReference type="PANTHER" id="PTHR48111:SF21">
    <property type="entry name" value="DNA-BINDING DUAL MASTER TRANSCRIPTIONAL REGULATOR RPAA"/>
    <property type="match status" value="1"/>
</dbReference>
<dbReference type="RefSeq" id="WP_127609011.1">
    <property type="nucleotide sequence ID" value="NZ_JARTHJ010000213.1"/>
</dbReference>
<dbReference type="GO" id="GO:0000156">
    <property type="term" value="F:phosphorelay response regulator activity"/>
    <property type="evidence" value="ECO:0007669"/>
    <property type="project" value="TreeGrafter"/>
</dbReference>
<evidence type="ECO:0000259" key="9">
    <source>
        <dbReference type="PROSITE" id="PS50110"/>
    </source>
</evidence>
<dbReference type="InterPro" id="IPR039420">
    <property type="entry name" value="WalR-like"/>
</dbReference>
<evidence type="ECO:0000256" key="3">
    <source>
        <dbReference type="ARBA" id="ARBA00023012"/>
    </source>
</evidence>
<protein>
    <submittedName>
        <fullName evidence="11">Response regulator</fullName>
    </submittedName>
</protein>
<dbReference type="GO" id="GO:0000976">
    <property type="term" value="F:transcription cis-regulatory region binding"/>
    <property type="evidence" value="ECO:0007669"/>
    <property type="project" value="TreeGrafter"/>
</dbReference>
<evidence type="ECO:0000256" key="5">
    <source>
        <dbReference type="ARBA" id="ARBA00023125"/>
    </source>
</evidence>
<sequence length="242" mass="27089">MSGHRILLVEDDKEISGLIQLYLSSHGYEVQSARDGIEGLKQFEMTAPDLVMLDIGLPGMNGLEICENIRKVSNVPILFISCNTENEDIIHGLGLGADDYITKPFDPKVMVARVEANLRRAPIFHRVAVPARGDFRKLSFGGLEIDMSNYTVRLNGNPVSISTKEMQILLFLAQHPDRVFTAEDLYRHVWGAESYSDTRTVVVHISSLRKKIEANPSDPVFIQNIRGYGYKFNSQPNPGESL</sequence>
<evidence type="ECO:0000256" key="4">
    <source>
        <dbReference type="ARBA" id="ARBA00023015"/>
    </source>
</evidence>
<organism evidence="11 12">
    <name type="scientific">Paenibacillus validus</name>
    <dbReference type="NCBI Taxonomy" id="44253"/>
    <lineage>
        <taxon>Bacteria</taxon>
        <taxon>Bacillati</taxon>
        <taxon>Bacillota</taxon>
        <taxon>Bacilli</taxon>
        <taxon>Bacillales</taxon>
        <taxon>Paenibacillaceae</taxon>
        <taxon>Paenibacillus</taxon>
    </lineage>
</organism>
<keyword evidence="12" id="KW-1185">Reference proteome</keyword>
<dbReference type="AlphaFoldDB" id="A0A7X3CUD8"/>
<dbReference type="SMART" id="SM00862">
    <property type="entry name" value="Trans_reg_C"/>
    <property type="match status" value="1"/>
</dbReference>
<dbReference type="FunFam" id="3.40.50.2300:FF:000001">
    <property type="entry name" value="DNA-binding response regulator PhoB"/>
    <property type="match status" value="1"/>
</dbReference>
<evidence type="ECO:0000256" key="7">
    <source>
        <dbReference type="PROSITE-ProRule" id="PRU00169"/>
    </source>
</evidence>
<dbReference type="PANTHER" id="PTHR48111">
    <property type="entry name" value="REGULATOR OF RPOS"/>
    <property type="match status" value="1"/>
</dbReference>
<dbReference type="SUPFAM" id="SSF46894">
    <property type="entry name" value="C-terminal effector domain of the bipartite response regulators"/>
    <property type="match status" value="1"/>
</dbReference>
<name>A0A7X3CUD8_9BACL</name>
<feature type="DNA-binding region" description="OmpR/PhoB-type" evidence="8">
    <location>
        <begin position="135"/>
        <end position="234"/>
    </location>
</feature>
<dbReference type="InterPro" id="IPR016032">
    <property type="entry name" value="Sig_transdc_resp-reg_C-effctor"/>
</dbReference>
<evidence type="ECO:0000256" key="2">
    <source>
        <dbReference type="ARBA" id="ARBA00022553"/>
    </source>
</evidence>
<dbReference type="InterPro" id="IPR011006">
    <property type="entry name" value="CheY-like_superfamily"/>
</dbReference>
<comment type="subcellular location">
    <subcellularLocation>
        <location evidence="1">Cytoplasm</location>
    </subcellularLocation>
</comment>
<proteinExistence type="predicted"/>
<evidence type="ECO:0000256" key="8">
    <source>
        <dbReference type="PROSITE-ProRule" id="PRU01091"/>
    </source>
</evidence>
<dbReference type="Gene3D" id="1.10.10.10">
    <property type="entry name" value="Winged helix-like DNA-binding domain superfamily/Winged helix DNA-binding domain"/>
    <property type="match status" value="1"/>
</dbReference>
<feature type="domain" description="Response regulatory" evidence="9">
    <location>
        <begin position="5"/>
        <end position="118"/>
    </location>
</feature>
<keyword evidence="6" id="KW-0804">Transcription</keyword>
<dbReference type="InterPro" id="IPR001867">
    <property type="entry name" value="OmpR/PhoB-type_DNA-bd"/>
</dbReference>
<keyword evidence="2 7" id="KW-0597">Phosphoprotein</keyword>
<dbReference type="PROSITE" id="PS51755">
    <property type="entry name" value="OMPR_PHOB"/>
    <property type="match status" value="1"/>
</dbReference>
<dbReference type="PROSITE" id="PS50110">
    <property type="entry name" value="RESPONSE_REGULATORY"/>
    <property type="match status" value="1"/>
</dbReference>
<dbReference type="Pfam" id="PF00486">
    <property type="entry name" value="Trans_reg_C"/>
    <property type="match status" value="1"/>
</dbReference>
<accession>A0A7X3CUD8</accession>
<evidence type="ECO:0000313" key="11">
    <source>
        <dbReference type="EMBL" id="MUG73780.1"/>
    </source>
</evidence>
<dbReference type="SUPFAM" id="SSF52172">
    <property type="entry name" value="CheY-like"/>
    <property type="match status" value="1"/>
</dbReference>
<evidence type="ECO:0000256" key="1">
    <source>
        <dbReference type="ARBA" id="ARBA00004496"/>
    </source>
</evidence>
<dbReference type="Proteomes" id="UP000450917">
    <property type="component" value="Unassembled WGS sequence"/>
</dbReference>
<evidence type="ECO:0000313" key="12">
    <source>
        <dbReference type="Proteomes" id="UP000450917"/>
    </source>
</evidence>
<dbReference type="Gene3D" id="6.10.250.690">
    <property type="match status" value="1"/>
</dbReference>
<dbReference type="GO" id="GO:0032993">
    <property type="term" value="C:protein-DNA complex"/>
    <property type="evidence" value="ECO:0007669"/>
    <property type="project" value="TreeGrafter"/>
</dbReference>
<dbReference type="GO" id="GO:0006355">
    <property type="term" value="P:regulation of DNA-templated transcription"/>
    <property type="evidence" value="ECO:0007669"/>
    <property type="project" value="InterPro"/>
</dbReference>